<dbReference type="PANTHER" id="PTHR33562">
    <property type="entry name" value="ATILLA, ISOFORM B-RELATED-RELATED"/>
    <property type="match status" value="1"/>
</dbReference>
<keyword evidence="1" id="KW-0732">Signal</keyword>
<keyword evidence="2" id="KW-0325">Glycoprotein</keyword>
<dbReference type="AlphaFoldDB" id="A0A8W8MHI3"/>
<evidence type="ECO:0008006" key="6">
    <source>
        <dbReference type="Google" id="ProtNLM"/>
    </source>
</evidence>
<evidence type="ECO:0000313" key="4">
    <source>
        <dbReference type="EnsemblMetazoa" id="G3319.3:cds"/>
    </source>
</evidence>
<dbReference type="EnsemblMetazoa" id="G3319.1">
    <property type="protein sequence ID" value="G3319.1:cds"/>
    <property type="gene ID" value="G3319"/>
</dbReference>
<sequence length="150" mass="16835">MSDETDWTMRRSVVRGSRIAFIWGIFLISTIESTTLCVQCNSGHDEHCEYNPPAASDCLERINQRNGCLVTRIYTNGKQTAFIRSCSALDPSVAREGCFNDTSTHSLLTKCYILCFQDGCNGSYVISGHVFLVAFVSVLSYFIYYGRNIL</sequence>
<dbReference type="Pfam" id="PF17064">
    <property type="entry name" value="QVR"/>
    <property type="match status" value="1"/>
</dbReference>
<proteinExistence type="predicted"/>
<dbReference type="InterPro" id="IPR050975">
    <property type="entry name" value="Sleep_regulator"/>
</dbReference>
<evidence type="ECO:0000313" key="5">
    <source>
        <dbReference type="Proteomes" id="UP000005408"/>
    </source>
</evidence>
<keyword evidence="5" id="KW-1185">Reference proteome</keyword>
<dbReference type="CDD" id="cd23590">
    <property type="entry name" value="TFP_LU_ECD_Bou"/>
    <property type="match status" value="1"/>
</dbReference>
<dbReference type="GO" id="GO:0032222">
    <property type="term" value="P:regulation of synaptic transmission, cholinergic"/>
    <property type="evidence" value="ECO:0007669"/>
    <property type="project" value="InterPro"/>
</dbReference>
<keyword evidence="3" id="KW-1133">Transmembrane helix</keyword>
<dbReference type="InterPro" id="IPR031424">
    <property type="entry name" value="QVR-like"/>
</dbReference>
<evidence type="ECO:0000256" key="3">
    <source>
        <dbReference type="SAM" id="Phobius"/>
    </source>
</evidence>
<dbReference type="EnsemblMetazoa" id="G3319.2">
    <property type="protein sequence ID" value="G3319.2:cds"/>
    <property type="gene ID" value="G3319"/>
</dbReference>
<dbReference type="Proteomes" id="UP000005408">
    <property type="component" value="Unassembled WGS sequence"/>
</dbReference>
<feature type="transmembrane region" description="Helical" evidence="3">
    <location>
        <begin position="124"/>
        <end position="144"/>
    </location>
</feature>
<accession>A0A8W8MHI3</accession>
<feature type="transmembrane region" description="Helical" evidence="3">
    <location>
        <begin position="12"/>
        <end position="31"/>
    </location>
</feature>
<organism evidence="4 5">
    <name type="scientific">Magallana gigas</name>
    <name type="common">Pacific oyster</name>
    <name type="synonym">Crassostrea gigas</name>
    <dbReference type="NCBI Taxonomy" id="29159"/>
    <lineage>
        <taxon>Eukaryota</taxon>
        <taxon>Metazoa</taxon>
        <taxon>Spiralia</taxon>
        <taxon>Lophotrochozoa</taxon>
        <taxon>Mollusca</taxon>
        <taxon>Bivalvia</taxon>
        <taxon>Autobranchia</taxon>
        <taxon>Pteriomorphia</taxon>
        <taxon>Ostreida</taxon>
        <taxon>Ostreoidea</taxon>
        <taxon>Ostreidae</taxon>
        <taxon>Magallana</taxon>
    </lineage>
</organism>
<keyword evidence="3" id="KW-0812">Transmembrane</keyword>
<protein>
    <recommendedName>
        <fullName evidence="6">Protein sleepless</fullName>
    </recommendedName>
</protein>
<dbReference type="OrthoDB" id="6136971at2759"/>
<name>A0A8W8MHI3_MAGGI</name>
<dbReference type="GO" id="GO:0030431">
    <property type="term" value="P:sleep"/>
    <property type="evidence" value="ECO:0007669"/>
    <property type="project" value="InterPro"/>
</dbReference>
<keyword evidence="3" id="KW-0472">Membrane</keyword>
<evidence type="ECO:0000256" key="2">
    <source>
        <dbReference type="ARBA" id="ARBA00023180"/>
    </source>
</evidence>
<evidence type="ECO:0000256" key="1">
    <source>
        <dbReference type="ARBA" id="ARBA00022729"/>
    </source>
</evidence>
<dbReference type="OMA" id="CLITRIY"/>
<dbReference type="EnsemblMetazoa" id="G3319.3">
    <property type="protein sequence ID" value="G3319.3:cds"/>
    <property type="gene ID" value="G3319"/>
</dbReference>
<reference evidence="4" key="1">
    <citation type="submission" date="2022-08" db="UniProtKB">
        <authorList>
            <consortium name="EnsemblMetazoa"/>
        </authorList>
    </citation>
    <scope>IDENTIFICATION</scope>
    <source>
        <strain evidence="4">05x7-T-G4-1.051#20</strain>
    </source>
</reference>